<dbReference type="InterPro" id="IPR002104">
    <property type="entry name" value="Integrase_catalytic"/>
</dbReference>
<dbReference type="CDD" id="cd01189">
    <property type="entry name" value="INT_ICEBs1_C_like"/>
    <property type="match status" value="1"/>
</dbReference>
<evidence type="ECO:0008006" key="10">
    <source>
        <dbReference type="Google" id="ProtNLM"/>
    </source>
</evidence>
<evidence type="ECO:0000259" key="7">
    <source>
        <dbReference type="PROSITE" id="PS51900"/>
    </source>
</evidence>
<dbReference type="Pfam" id="PF00589">
    <property type="entry name" value="Phage_integrase"/>
    <property type="match status" value="1"/>
</dbReference>
<dbReference type="InterPro" id="IPR050090">
    <property type="entry name" value="Tyrosine_recombinase_XerCD"/>
</dbReference>
<dbReference type="InterPro" id="IPR013762">
    <property type="entry name" value="Integrase-like_cat_sf"/>
</dbReference>
<dbReference type="Pfam" id="PF14659">
    <property type="entry name" value="Phage_int_SAM_3"/>
    <property type="match status" value="1"/>
</dbReference>
<dbReference type="GO" id="GO:0015074">
    <property type="term" value="P:DNA integration"/>
    <property type="evidence" value="ECO:0007669"/>
    <property type="project" value="UniProtKB-KW"/>
</dbReference>
<comment type="caution">
    <text evidence="8">The sequence shown here is derived from an EMBL/GenBank/DDBJ whole genome shotgun (WGS) entry which is preliminary data.</text>
</comment>
<evidence type="ECO:0000256" key="3">
    <source>
        <dbReference type="ARBA" id="ARBA00023125"/>
    </source>
</evidence>
<keyword evidence="3 5" id="KW-0238">DNA-binding</keyword>
<dbReference type="AlphaFoldDB" id="A0A1E5GJM9"/>
<dbReference type="EMBL" id="MIJY01000034">
    <property type="protein sequence ID" value="OEG12450.1"/>
    <property type="molecule type" value="Genomic_DNA"/>
</dbReference>
<dbReference type="GO" id="GO:0006310">
    <property type="term" value="P:DNA recombination"/>
    <property type="evidence" value="ECO:0007669"/>
    <property type="project" value="UniProtKB-KW"/>
</dbReference>
<dbReference type="PANTHER" id="PTHR30349">
    <property type="entry name" value="PHAGE INTEGRASE-RELATED"/>
    <property type="match status" value="1"/>
</dbReference>
<feature type="domain" description="Core-binding (CB)" evidence="7">
    <location>
        <begin position="70"/>
        <end position="152"/>
    </location>
</feature>
<sequence length="372" mass="42655">MRIILARGENIYKRKDGRWEGRYPKEKNADGSIYYGYIYGKTYRIVREQLLAKKSLISASEDKIQQSFKGSFADLVDFWLDQLIKENIKESTYTSYQNKFNLHILPVIGNIPLDQINVQQLEYLISKMNEKLSASSIRITFRLVKSCLEAAKKRGYIQLNPAEQISLPKVERTQVKALTRQQHALLLSESRKDIKGLPITLALETGMRIGEISALKWCDVDFEQNLIYVCRTKQRISNTSNGKSKTKLIETTPKTQRSKRLIPLTSALKKQLLNAKSQSSSPYVVENRGESIEPRTISYRFERMKKTLNLPSLHFHALRHTFATRCIELGVNISTVSALLGHTSTKMTLDIYTHSIFEDQRMAIEKLSSLSS</sequence>
<gene>
    <name evidence="8" type="ORF">BCR25_07900</name>
</gene>
<dbReference type="PROSITE" id="PS51900">
    <property type="entry name" value="CB"/>
    <property type="match status" value="1"/>
</dbReference>
<dbReference type="SUPFAM" id="SSF56349">
    <property type="entry name" value="DNA breaking-rejoining enzymes"/>
    <property type="match status" value="1"/>
</dbReference>
<dbReference type="PROSITE" id="PS51898">
    <property type="entry name" value="TYR_RECOMBINASE"/>
    <property type="match status" value="1"/>
</dbReference>
<dbReference type="PANTHER" id="PTHR30349:SF64">
    <property type="entry name" value="PROPHAGE INTEGRASE INTD-RELATED"/>
    <property type="match status" value="1"/>
</dbReference>
<keyword evidence="2" id="KW-0229">DNA integration</keyword>
<evidence type="ECO:0000256" key="5">
    <source>
        <dbReference type="PROSITE-ProRule" id="PRU01248"/>
    </source>
</evidence>
<evidence type="ECO:0000256" key="4">
    <source>
        <dbReference type="ARBA" id="ARBA00023172"/>
    </source>
</evidence>
<evidence type="ECO:0000256" key="2">
    <source>
        <dbReference type="ARBA" id="ARBA00022908"/>
    </source>
</evidence>
<dbReference type="InterPro" id="IPR011010">
    <property type="entry name" value="DNA_brk_join_enz"/>
</dbReference>
<protein>
    <recommendedName>
        <fullName evidence="10">Tyr recombinase domain-containing protein</fullName>
    </recommendedName>
</protein>
<evidence type="ECO:0000256" key="1">
    <source>
        <dbReference type="ARBA" id="ARBA00008857"/>
    </source>
</evidence>
<comment type="similarity">
    <text evidence="1">Belongs to the 'phage' integrase family.</text>
</comment>
<dbReference type="InterPro" id="IPR044068">
    <property type="entry name" value="CB"/>
</dbReference>
<keyword evidence="4" id="KW-0233">DNA recombination</keyword>
<dbReference type="InterPro" id="IPR004107">
    <property type="entry name" value="Integrase_SAM-like_N"/>
</dbReference>
<name>A0A1E5GJM9_9ENTE</name>
<evidence type="ECO:0000313" key="8">
    <source>
        <dbReference type="EMBL" id="OEG12450.1"/>
    </source>
</evidence>
<keyword evidence="9" id="KW-1185">Reference proteome</keyword>
<feature type="domain" description="Tyr recombinase" evidence="6">
    <location>
        <begin position="173"/>
        <end position="365"/>
    </location>
</feature>
<organism evidence="8 9">
    <name type="scientific">Enterococcus termitis</name>
    <dbReference type="NCBI Taxonomy" id="332950"/>
    <lineage>
        <taxon>Bacteria</taxon>
        <taxon>Bacillati</taxon>
        <taxon>Bacillota</taxon>
        <taxon>Bacilli</taxon>
        <taxon>Lactobacillales</taxon>
        <taxon>Enterococcaceae</taxon>
        <taxon>Enterococcus</taxon>
    </lineage>
</organism>
<dbReference type="InterPro" id="IPR010998">
    <property type="entry name" value="Integrase_recombinase_N"/>
</dbReference>
<dbReference type="Proteomes" id="UP000095094">
    <property type="component" value="Unassembled WGS sequence"/>
</dbReference>
<accession>A0A1E5GJM9</accession>
<reference evidence="9" key="1">
    <citation type="submission" date="2016-09" db="EMBL/GenBank/DDBJ databases">
        <authorList>
            <person name="Gulvik C.A."/>
        </authorList>
    </citation>
    <scope>NUCLEOTIDE SEQUENCE [LARGE SCALE GENOMIC DNA]</scope>
    <source>
        <strain evidence="9">LMG 8895</strain>
    </source>
</reference>
<dbReference type="Gene3D" id="1.10.443.10">
    <property type="entry name" value="Intergrase catalytic core"/>
    <property type="match status" value="1"/>
</dbReference>
<evidence type="ECO:0000259" key="6">
    <source>
        <dbReference type="PROSITE" id="PS51898"/>
    </source>
</evidence>
<dbReference type="Gene3D" id="1.10.150.130">
    <property type="match status" value="1"/>
</dbReference>
<proteinExistence type="inferred from homology"/>
<dbReference type="GO" id="GO:0003677">
    <property type="term" value="F:DNA binding"/>
    <property type="evidence" value="ECO:0007669"/>
    <property type="project" value="UniProtKB-UniRule"/>
</dbReference>
<evidence type="ECO:0000313" key="9">
    <source>
        <dbReference type="Proteomes" id="UP000095094"/>
    </source>
</evidence>